<gene>
    <name evidence="1" type="ORF">BC351_10645</name>
</gene>
<dbReference type="Proteomes" id="UP000190626">
    <property type="component" value="Unassembled WGS sequence"/>
</dbReference>
<accession>A0A1V4H9H8</accession>
<evidence type="ECO:0000313" key="1">
    <source>
        <dbReference type="EMBL" id="OPH47639.1"/>
    </source>
</evidence>
<comment type="caution">
    <text evidence="1">The sequence shown here is derived from an EMBL/GenBank/DDBJ whole genome shotgun (WGS) entry which is preliminary data.</text>
</comment>
<proteinExistence type="predicted"/>
<reference evidence="2" key="1">
    <citation type="submission" date="2016-07" db="EMBL/GenBank/DDBJ databases">
        <authorList>
            <person name="Florea S."/>
            <person name="Webb J.S."/>
            <person name="Jaromczyk J."/>
            <person name="Schardl C.L."/>
        </authorList>
    </citation>
    <scope>NUCLEOTIDE SEQUENCE [LARGE SCALE GENOMIC DNA]</scope>
    <source>
        <strain evidence="2">CY1</strain>
    </source>
</reference>
<protein>
    <submittedName>
        <fullName evidence="1">Uncharacterized protein</fullName>
    </submittedName>
</protein>
<evidence type="ECO:0000313" key="2">
    <source>
        <dbReference type="Proteomes" id="UP000190626"/>
    </source>
</evidence>
<sequence>MFYGELKGTTTSMKVDGLMNLMKTYVLVIALASLVFELQESVSSLTFAYKQLQQFFVPPMDLDVFHHL</sequence>
<dbReference type="EMBL" id="MBTG01000056">
    <property type="protein sequence ID" value="OPH47639.1"/>
    <property type="molecule type" value="Genomic_DNA"/>
</dbReference>
<name>A0A1V4H9H8_9BACL</name>
<dbReference type="STRING" id="1469647.BC351_10645"/>
<organism evidence="1 2">
    <name type="scientific">Paenibacillus ferrarius</name>
    <dbReference type="NCBI Taxonomy" id="1469647"/>
    <lineage>
        <taxon>Bacteria</taxon>
        <taxon>Bacillati</taxon>
        <taxon>Bacillota</taxon>
        <taxon>Bacilli</taxon>
        <taxon>Bacillales</taxon>
        <taxon>Paenibacillaceae</taxon>
        <taxon>Paenibacillus</taxon>
    </lineage>
</organism>
<keyword evidence="2" id="KW-1185">Reference proteome</keyword>
<dbReference type="AlphaFoldDB" id="A0A1V4H9H8"/>